<evidence type="ECO:0000313" key="3">
    <source>
        <dbReference type="Proteomes" id="UP000031552"/>
    </source>
</evidence>
<dbReference type="Proteomes" id="UP000031552">
    <property type="component" value="Unassembled WGS sequence"/>
</dbReference>
<dbReference type="eggNOG" id="ENOG5032S87">
    <property type="taxonomic scope" value="Bacteria"/>
</dbReference>
<dbReference type="InterPro" id="IPR046737">
    <property type="entry name" value="DUF6629"/>
</dbReference>
<name>A0A090CYT8_9BACT</name>
<sequence length="227" mass="25354">MCFSSEASFTATVLLTATGIINLKLNNEKILFPLACTPFLFALQQASEGFIWIGETHPGFPQTFAKLAMLLFLSFAFLFWPVWIPFATWYAEKEKDKKFILFMILCLGILVSLISLAIVPKNSFRAEIVNGNLHYGISSPFAVNVQMFTILYVLSILLPCIVSSLKGMKLFGSLVAISVAVSHFIYYETFTSVWCFFAALISVSLIVVILANGKEESEEAQNIKEKF</sequence>
<dbReference type="AlphaFoldDB" id="A0A090CYT8"/>
<accession>A0A090CYT8</accession>
<keyword evidence="1" id="KW-1133">Transmembrane helix</keyword>
<keyword evidence="3" id="KW-1185">Reference proteome</keyword>
<organism evidence="2 3">
    <name type="scientific">Candidatus Criblamydia sequanensis CRIB-18</name>
    <dbReference type="NCBI Taxonomy" id="1437425"/>
    <lineage>
        <taxon>Bacteria</taxon>
        <taxon>Pseudomonadati</taxon>
        <taxon>Chlamydiota</taxon>
        <taxon>Chlamydiia</taxon>
        <taxon>Parachlamydiales</taxon>
        <taxon>Candidatus Criblamydiaceae</taxon>
        <taxon>Candidatus Criblamydia</taxon>
    </lineage>
</organism>
<evidence type="ECO:0000256" key="1">
    <source>
        <dbReference type="SAM" id="Phobius"/>
    </source>
</evidence>
<reference evidence="2" key="2">
    <citation type="submission" date="2014-09" db="EMBL/GenBank/DDBJ databases">
        <title>Criblamydia sequanensis harbors a mega-plasmid encoding arsenite resistance.</title>
        <authorList>
            <person name="Bertelli C."/>
            <person name="Goesmann A."/>
            <person name="Greub G."/>
        </authorList>
    </citation>
    <scope>NUCLEOTIDE SEQUENCE [LARGE SCALE GENOMIC DNA]</scope>
    <source>
        <strain evidence="2">CRIB-18</strain>
    </source>
</reference>
<reference evidence="2" key="1">
    <citation type="submission" date="2013-12" db="EMBL/GenBank/DDBJ databases">
        <authorList>
            <person name="Linke B."/>
        </authorList>
    </citation>
    <scope>NUCLEOTIDE SEQUENCE [LARGE SCALE GENOMIC DNA]</scope>
    <source>
        <strain evidence="2">CRIB-18</strain>
    </source>
</reference>
<dbReference type="OrthoDB" id="8441457at2"/>
<feature type="transmembrane region" description="Helical" evidence="1">
    <location>
        <begin position="99"/>
        <end position="119"/>
    </location>
</feature>
<comment type="caution">
    <text evidence="2">The sequence shown here is derived from an EMBL/GenBank/DDBJ whole genome shotgun (WGS) entry which is preliminary data.</text>
</comment>
<dbReference type="EMBL" id="CCEJ010000004">
    <property type="protein sequence ID" value="CDR33887.1"/>
    <property type="molecule type" value="Genomic_DNA"/>
</dbReference>
<feature type="transmembrane region" description="Helical" evidence="1">
    <location>
        <begin position="139"/>
        <end position="158"/>
    </location>
</feature>
<feature type="transmembrane region" description="Helical" evidence="1">
    <location>
        <begin position="193"/>
        <end position="211"/>
    </location>
</feature>
<feature type="transmembrane region" description="Helical" evidence="1">
    <location>
        <begin position="170"/>
        <end position="187"/>
    </location>
</feature>
<dbReference type="STRING" id="1437425.CSEC_1061"/>
<feature type="transmembrane region" description="Helical" evidence="1">
    <location>
        <begin position="30"/>
        <end position="47"/>
    </location>
</feature>
<keyword evidence="1" id="KW-0472">Membrane</keyword>
<dbReference type="RefSeq" id="WP_041017417.1">
    <property type="nucleotide sequence ID" value="NZ_CCEJ010000004.1"/>
</dbReference>
<evidence type="ECO:0000313" key="2">
    <source>
        <dbReference type="EMBL" id="CDR33887.1"/>
    </source>
</evidence>
<dbReference type="Pfam" id="PF20334">
    <property type="entry name" value="DUF6629"/>
    <property type="match status" value="1"/>
</dbReference>
<protein>
    <submittedName>
        <fullName evidence="2">Membrane protein</fullName>
    </submittedName>
</protein>
<proteinExistence type="predicted"/>
<feature type="transmembrane region" description="Helical" evidence="1">
    <location>
        <begin position="67"/>
        <end position="87"/>
    </location>
</feature>
<gene>
    <name evidence="2" type="ORF">CSEC_1061</name>
</gene>
<keyword evidence="1" id="KW-0812">Transmembrane</keyword>